<comment type="caution">
    <text evidence="2">The sequence shown here is derived from an EMBL/GenBank/DDBJ whole genome shotgun (WGS) entry which is preliminary data.</text>
</comment>
<feature type="region of interest" description="Disordered" evidence="1">
    <location>
        <begin position="85"/>
        <end position="104"/>
    </location>
</feature>
<feature type="region of interest" description="Disordered" evidence="1">
    <location>
        <begin position="22"/>
        <end position="55"/>
    </location>
</feature>
<organism evidence="2 3">
    <name type="scientific">Achlya hypogyna</name>
    <name type="common">Oomycete</name>
    <name type="synonym">Protoachlya hypogyna</name>
    <dbReference type="NCBI Taxonomy" id="1202772"/>
    <lineage>
        <taxon>Eukaryota</taxon>
        <taxon>Sar</taxon>
        <taxon>Stramenopiles</taxon>
        <taxon>Oomycota</taxon>
        <taxon>Saprolegniomycetes</taxon>
        <taxon>Saprolegniales</taxon>
        <taxon>Achlyaceae</taxon>
        <taxon>Achlya</taxon>
    </lineage>
</organism>
<dbReference type="EMBL" id="JNBR01000435">
    <property type="protein sequence ID" value="OQR92929.1"/>
    <property type="molecule type" value="Genomic_DNA"/>
</dbReference>
<evidence type="ECO:0000256" key="1">
    <source>
        <dbReference type="SAM" id="MobiDB-lite"/>
    </source>
</evidence>
<proteinExistence type="predicted"/>
<accession>A0A1V9Z4L3</accession>
<gene>
    <name evidence="2" type="ORF">ACHHYP_03085</name>
</gene>
<dbReference type="Proteomes" id="UP000243579">
    <property type="component" value="Unassembled WGS sequence"/>
</dbReference>
<reference evidence="2 3" key="1">
    <citation type="journal article" date="2014" name="Genome Biol. Evol.">
        <title>The secreted proteins of Achlya hypogyna and Thraustotheca clavata identify the ancestral oomycete secretome and reveal gene acquisitions by horizontal gene transfer.</title>
        <authorList>
            <person name="Misner I."/>
            <person name="Blouin N."/>
            <person name="Leonard G."/>
            <person name="Richards T.A."/>
            <person name="Lane C.E."/>
        </authorList>
    </citation>
    <scope>NUCLEOTIDE SEQUENCE [LARGE SCALE GENOMIC DNA]</scope>
    <source>
        <strain evidence="2 3">ATCC 48635</strain>
    </source>
</reference>
<name>A0A1V9Z4L3_ACHHY</name>
<protein>
    <submittedName>
        <fullName evidence="2">Uncharacterized protein</fullName>
    </submittedName>
</protein>
<dbReference type="OrthoDB" id="10498997at2759"/>
<sequence>MRNDPLAQYLGIVPEATEQRTTVLDHKQPTQPQRCMPRRPASARPARARPSESGRVRAFQAHIRRRFDAFVASDKTHAHNLFVGFPRATEPPAPPPVAREVGPDPHWKTFVLHTRSTGPSNQLDDPTFALNTNPSEPLVDFAPKSRPSTAVGPELPSVARLAQQLDERLENEVVPSAPVLTANTAAPRRSCKSAQMLAARVMRRASAKPSHQYVEEYAKEVQQVQMNIRRRVRAHMEALLAAQANQHSVRAQQPVDVDQVLTDLAQWRLHDHRFDLPPLFDVQSRPALDDDLTITIECSLTTKDEGAIAFSLPSATTERFHRLDS</sequence>
<evidence type="ECO:0000313" key="3">
    <source>
        <dbReference type="Proteomes" id="UP000243579"/>
    </source>
</evidence>
<dbReference type="AlphaFoldDB" id="A0A1V9Z4L3"/>
<evidence type="ECO:0000313" key="2">
    <source>
        <dbReference type="EMBL" id="OQR92929.1"/>
    </source>
</evidence>
<keyword evidence="3" id="KW-1185">Reference proteome</keyword>